<keyword evidence="2" id="KW-1185">Reference proteome</keyword>
<dbReference type="EMBL" id="CP036316">
    <property type="protein sequence ID" value="QDT66527.1"/>
    <property type="molecule type" value="Genomic_DNA"/>
</dbReference>
<organism evidence="1 2">
    <name type="scientific">Calycomorphotria hydatis</name>
    <dbReference type="NCBI Taxonomy" id="2528027"/>
    <lineage>
        <taxon>Bacteria</taxon>
        <taxon>Pseudomonadati</taxon>
        <taxon>Planctomycetota</taxon>
        <taxon>Planctomycetia</taxon>
        <taxon>Planctomycetales</taxon>
        <taxon>Planctomycetaceae</taxon>
        <taxon>Calycomorphotria</taxon>
    </lineage>
</organism>
<evidence type="ECO:0000313" key="1">
    <source>
        <dbReference type="EMBL" id="QDT66527.1"/>
    </source>
</evidence>
<proteinExistence type="predicted"/>
<dbReference type="AlphaFoldDB" id="A0A517TDT4"/>
<accession>A0A517TDT4</accession>
<gene>
    <name evidence="1" type="ORF">V22_37970</name>
</gene>
<dbReference type="OrthoDB" id="215190at2"/>
<dbReference type="KEGG" id="chya:V22_37970"/>
<dbReference type="RefSeq" id="WP_145265686.1">
    <property type="nucleotide sequence ID" value="NZ_CP036316.1"/>
</dbReference>
<reference evidence="1 2" key="1">
    <citation type="submission" date="2019-02" db="EMBL/GenBank/DDBJ databases">
        <title>Deep-cultivation of Planctomycetes and their phenomic and genomic characterization uncovers novel biology.</title>
        <authorList>
            <person name="Wiegand S."/>
            <person name="Jogler M."/>
            <person name="Boedeker C."/>
            <person name="Pinto D."/>
            <person name="Vollmers J."/>
            <person name="Rivas-Marin E."/>
            <person name="Kohn T."/>
            <person name="Peeters S.H."/>
            <person name="Heuer A."/>
            <person name="Rast P."/>
            <person name="Oberbeckmann S."/>
            <person name="Bunk B."/>
            <person name="Jeske O."/>
            <person name="Meyerdierks A."/>
            <person name="Storesund J.E."/>
            <person name="Kallscheuer N."/>
            <person name="Luecker S."/>
            <person name="Lage O.M."/>
            <person name="Pohl T."/>
            <person name="Merkel B.J."/>
            <person name="Hornburger P."/>
            <person name="Mueller R.-W."/>
            <person name="Bruemmer F."/>
            <person name="Labrenz M."/>
            <person name="Spormann A.M."/>
            <person name="Op den Camp H."/>
            <person name="Overmann J."/>
            <person name="Amann R."/>
            <person name="Jetten M.S.M."/>
            <person name="Mascher T."/>
            <person name="Medema M.H."/>
            <person name="Devos D.P."/>
            <person name="Kaster A.-K."/>
            <person name="Ovreas L."/>
            <person name="Rohde M."/>
            <person name="Galperin M.Y."/>
            <person name="Jogler C."/>
        </authorList>
    </citation>
    <scope>NUCLEOTIDE SEQUENCE [LARGE SCALE GENOMIC DNA]</scope>
    <source>
        <strain evidence="1 2">V22</strain>
    </source>
</reference>
<dbReference type="Proteomes" id="UP000319976">
    <property type="component" value="Chromosome"/>
</dbReference>
<evidence type="ECO:0000313" key="2">
    <source>
        <dbReference type="Proteomes" id="UP000319976"/>
    </source>
</evidence>
<sequence>MTFDELVTSRKAWIDEVLQPWCKNATRKELLQAEGDWQNIAGRVDPAGTLWTWAWSRFPVLVHDELPGLQETHAVRVSLNDGTTAIGFPDARETERGLLVLIPVDVSDGSLLGPFSIDDVADVIILE</sequence>
<protein>
    <submittedName>
        <fullName evidence="1">Uncharacterized protein</fullName>
    </submittedName>
</protein>
<name>A0A517TDT4_9PLAN</name>